<feature type="region of interest" description="Disordered" evidence="7">
    <location>
        <begin position="130"/>
        <end position="150"/>
    </location>
</feature>
<dbReference type="Pfam" id="PF00141">
    <property type="entry name" value="peroxidase"/>
    <property type="match status" value="1"/>
</dbReference>
<dbReference type="EMBL" id="HBFK01025812">
    <property type="protein sequence ID" value="CAD8749254.1"/>
    <property type="molecule type" value="Transcribed_RNA"/>
</dbReference>
<dbReference type="GO" id="GO:0046872">
    <property type="term" value="F:metal ion binding"/>
    <property type="evidence" value="ECO:0007669"/>
    <property type="project" value="UniProtKB-KW"/>
</dbReference>
<protein>
    <recommendedName>
        <fullName evidence="9">Plant heme peroxidase family profile domain-containing protein</fullName>
    </recommendedName>
</protein>
<dbReference type="PANTHER" id="PTHR31356:SF36">
    <property type="entry name" value="L-ASCORBATE PEROXIDASE 3"/>
    <property type="match status" value="1"/>
</dbReference>
<feature type="region of interest" description="Disordered" evidence="7">
    <location>
        <begin position="57"/>
        <end position="77"/>
    </location>
</feature>
<feature type="signal peptide" evidence="8">
    <location>
        <begin position="1"/>
        <end position="19"/>
    </location>
</feature>
<feature type="domain" description="Plant heme peroxidase family profile" evidence="9">
    <location>
        <begin position="149"/>
        <end position="427"/>
    </location>
</feature>
<evidence type="ECO:0000256" key="7">
    <source>
        <dbReference type="SAM" id="MobiDB-lite"/>
    </source>
</evidence>
<dbReference type="PROSITE" id="PS00435">
    <property type="entry name" value="PEROXIDASE_1"/>
    <property type="match status" value="1"/>
</dbReference>
<dbReference type="GO" id="GO:0042744">
    <property type="term" value="P:hydrogen peroxide catabolic process"/>
    <property type="evidence" value="ECO:0007669"/>
    <property type="project" value="TreeGrafter"/>
</dbReference>
<dbReference type="PANTHER" id="PTHR31356">
    <property type="entry name" value="THYLAKOID LUMENAL 29 KDA PROTEIN, CHLOROPLASTIC-RELATED"/>
    <property type="match status" value="1"/>
</dbReference>
<keyword evidence="1" id="KW-0575">Peroxidase</keyword>
<comment type="similarity">
    <text evidence="6">Belongs to the peroxidase family.</text>
</comment>
<sequence length="427" mass="47020">MPRFKAAWLLLFGCTVLEAYRSSMSLNWCAEQPVCDYRRPHVRIEQPGFRRRIRGRMTLADDGGDKPQPSPLQEVSSRACRDSSMDRRTLLLPALFFACSSSLLRPLEALAQPPRTVMWPPFAPTSGYSRDGPPWGRKFRAPTGTGTGEQGVRRAVSDLVSKDYKTAGALLRLAFHDAISRDTESGEGGANGSILWELGRQENYGLYGAVDVLEPIHSMGGLSWADTIAVAGSQAVTSSGGPYIQVQLGREDAKVPDPQNLTRPVGKCDEALVAGGGRDCRGVAEKTIPGAGLNSDGLRNFFGRFGFSDEEVVALMGGHTIGRFSSLLGVPKECLRNLGDRWLECLPLGERLPFTKDPDSFTNSYYKYLLLWYDRSITPGDAHFLPSDVVIVVDDAFRRHVQAFADDEKLFFRTFEKAYTRLVSIGA</sequence>
<keyword evidence="4" id="KW-0560">Oxidoreductase</keyword>
<dbReference type="InterPro" id="IPR044831">
    <property type="entry name" value="Ccp1-like"/>
</dbReference>
<keyword evidence="8" id="KW-0732">Signal</keyword>
<evidence type="ECO:0000313" key="10">
    <source>
        <dbReference type="EMBL" id="CAD8749254.1"/>
    </source>
</evidence>
<evidence type="ECO:0000259" key="9">
    <source>
        <dbReference type="PROSITE" id="PS50873"/>
    </source>
</evidence>
<keyword evidence="3" id="KW-0479">Metal-binding</keyword>
<dbReference type="GO" id="GO:0034599">
    <property type="term" value="P:cellular response to oxidative stress"/>
    <property type="evidence" value="ECO:0007669"/>
    <property type="project" value="InterPro"/>
</dbReference>
<keyword evidence="2" id="KW-0349">Heme</keyword>
<dbReference type="PRINTS" id="PR00459">
    <property type="entry name" value="ASPEROXIDASE"/>
</dbReference>
<dbReference type="GO" id="GO:0004601">
    <property type="term" value="F:peroxidase activity"/>
    <property type="evidence" value="ECO:0007669"/>
    <property type="project" value="UniProtKB-KW"/>
</dbReference>
<evidence type="ECO:0000256" key="8">
    <source>
        <dbReference type="SAM" id="SignalP"/>
    </source>
</evidence>
<dbReference type="PRINTS" id="PR00458">
    <property type="entry name" value="PEROXIDASE"/>
</dbReference>
<reference evidence="10" key="1">
    <citation type="submission" date="2021-01" db="EMBL/GenBank/DDBJ databases">
        <authorList>
            <person name="Corre E."/>
            <person name="Pelletier E."/>
            <person name="Niang G."/>
            <person name="Scheremetjew M."/>
            <person name="Finn R."/>
            <person name="Kale V."/>
            <person name="Holt S."/>
            <person name="Cochrane G."/>
            <person name="Meng A."/>
            <person name="Brown T."/>
            <person name="Cohen L."/>
        </authorList>
    </citation>
    <scope>NUCLEOTIDE SEQUENCE</scope>
    <source>
        <strain evidence="10">CCMP441</strain>
    </source>
</reference>
<dbReference type="GO" id="GO:0020037">
    <property type="term" value="F:heme binding"/>
    <property type="evidence" value="ECO:0007669"/>
    <property type="project" value="InterPro"/>
</dbReference>
<accession>A0A6U4PVI3</accession>
<dbReference type="AlphaFoldDB" id="A0A6U4PVI3"/>
<dbReference type="SUPFAM" id="SSF48113">
    <property type="entry name" value="Heme-dependent peroxidases"/>
    <property type="match status" value="1"/>
</dbReference>
<dbReference type="PROSITE" id="PS00436">
    <property type="entry name" value="PEROXIDASE_2"/>
    <property type="match status" value="1"/>
</dbReference>
<dbReference type="Gene3D" id="1.10.420.10">
    <property type="entry name" value="Peroxidase, domain 2"/>
    <property type="match status" value="1"/>
</dbReference>
<dbReference type="InterPro" id="IPR019794">
    <property type="entry name" value="Peroxidases_AS"/>
</dbReference>
<keyword evidence="5" id="KW-0408">Iron</keyword>
<evidence type="ECO:0000256" key="5">
    <source>
        <dbReference type="ARBA" id="ARBA00023004"/>
    </source>
</evidence>
<dbReference type="InterPro" id="IPR010255">
    <property type="entry name" value="Haem_peroxidase_sf"/>
</dbReference>
<evidence type="ECO:0000256" key="4">
    <source>
        <dbReference type="ARBA" id="ARBA00023002"/>
    </source>
</evidence>
<evidence type="ECO:0000256" key="6">
    <source>
        <dbReference type="RuleBase" id="RU004241"/>
    </source>
</evidence>
<evidence type="ECO:0000256" key="2">
    <source>
        <dbReference type="ARBA" id="ARBA00022617"/>
    </source>
</evidence>
<gene>
    <name evidence="10" type="ORF">HAND1043_LOCUS15751</name>
</gene>
<dbReference type="InterPro" id="IPR002016">
    <property type="entry name" value="Haem_peroxidase"/>
</dbReference>
<dbReference type="InterPro" id="IPR019793">
    <property type="entry name" value="Peroxidases_heam-ligand_BS"/>
</dbReference>
<dbReference type="Gene3D" id="1.10.520.10">
    <property type="match status" value="1"/>
</dbReference>
<feature type="chain" id="PRO_5030160395" description="Plant heme peroxidase family profile domain-containing protein" evidence="8">
    <location>
        <begin position="20"/>
        <end position="427"/>
    </location>
</feature>
<dbReference type="GO" id="GO:0000302">
    <property type="term" value="P:response to reactive oxygen species"/>
    <property type="evidence" value="ECO:0007669"/>
    <property type="project" value="TreeGrafter"/>
</dbReference>
<evidence type="ECO:0000256" key="3">
    <source>
        <dbReference type="ARBA" id="ARBA00022723"/>
    </source>
</evidence>
<evidence type="ECO:0000256" key="1">
    <source>
        <dbReference type="ARBA" id="ARBA00022559"/>
    </source>
</evidence>
<name>A0A6U4PVI3_HEMAN</name>
<dbReference type="PROSITE" id="PS50873">
    <property type="entry name" value="PEROXIDASE_4"/>
    <property type="match status" value="1"/>
</dbReference>
<dbReference type="InterPro" id="IPR002207">
    <property type="entry name" value="Peroxidase_I"/>
</dbReference>
<proteinExistence type="inferred from homology"/>
<organism evidence="10">
    <name type="scientific">Hemiselmis andersenii</name>
    <name type="common">Cryptophyte alga</name>
    <dbReference type="NCBI Taxonomy" id="464988"/>
    <lineage>
        <taxon>Eukaryota</taxon>
        <taxon>Cryptophyceae</taxon>
        <taxon>Cryptomonadales</taxon>
        <taxon>Hemiselmidaceae</taxon>
        <taxon>Hemiselmis</taxon>
    </lineage>
</organism>